<reference evidence="1 2" key="1">
    <citation type="journal article" date="2018" name="Environ. Microbiol.">
        <title>Novel energy conservation strategies and behaviour of Pelotomaculum schinkii driving syntrophic propionate catabolism.</title>
        <authorList>
            <person name="Hidalgo-Ahumada C.A.P."/>
            <person name="Nobu M.K."/>
            <person name="Narihiro T."/>
            <person name="Tamaki H."/>
            <person name="Liu W.T."/>
            <person name="Kamagata Y."/>
            <person name="Stams A.J.M."/>
            <person name="Imachi H."/>
            <person name="Sousa D.Z."/>
        </authorList>
    </citation>
    <scope>NUCLEOTIDE SEQUENCE [LARGE SCALE GENOMIC DNA]</scope>
    <source>
        <strain evidence="1 2">MGP</strain>
    </source>
</reference>
<comment type="caution">
    <text evidence="1">The sequence shown here is derived from an EMBL/GenBank/DDBJ whole genome shotgun (WGS) entry which is preliminary data.</text>
</comment>
<accession>A0A4Y7RLS7</accession>
<proteinExistence type="predicted"/>
<evidence type="ECO:0000313" key="1">
    <source>
        <dbReference type="EMBL" id="TEB09948.1"/>
    </source>
</evidence>
<sequence>MSLTASMQSWCDTFKNGCKDRAANIDEVIKQTSDLVRKYYDNRLRMGAETKKQLKLKYSENQKRVSHIINEYIKDRKGAADALSTMRK</sequence>
<evidence type="ECO:0000313" key="2">
    <source>
        <dbReference type="Proteomes" id="UP000297597"/>
    </source>
</evidence>
<gene>
    <name evidence="1" type="ORF">Pmgp_02751</name>
</gene>
<keyword evidence="2" id="KW-1185">Reference proteome</keyword>
<dbReference type="EMBL" id="QFFZ01000035">
    <property type="protein sequence ID" value="TEB09948.1"/>
    <property type="molecule type" value="Genomic_DNA"/>
</dbReference>
<protein>
    <submittedName>
        <fullName evidence="1">Uncharacterized protein</fullName>
    </submittedName>
</protein>
<organism evidence="1 2">
    <name type="scientific">Pelotomaculum propionicicum</name>
    <dbReference type="NCBI Taxonomy" id="258475"/>
    <lineage>
        <taxon>Bacteria</taxon>
        <taxon>Bacillati</taxon>
        <taxon>Bacillota</taxon>
        <taxon>Clostridia</taxon>
        <taxon>Eubacteriales</taxon>
        <taxon>Desulfotomaculaceae</taxon>
        <taxon>Pelotomaculum</taxon>
    </lineage>
</organism>
<name>A0A4Y7RLS7_9FIRM</name>
<dbReference type="RefSeq" id="WP_134214556.1">
    <property type="nucleotide sequence ID" value="NZ_QFFZ01000035.1"/>
</dbReference>
<dbReference type="OrthoDB" id="9850066at2"/>
<dbReference type="AlphaFoldDB" id="A0A4Y7RLS7"/>
<dbReference type="Proteomes" id="UP000297597">
    <property type="component" value="Unassembled WGS sequence"/>
</dbReference>